<dbReference type="AlphaFoldDB" id="A0A0F9LPM2"/>
<sequence>MNVREMLDQLEECNEEATVLCIMQFEKDRSFHYTKVLRTERGRNLVDIIVMNISDNGITVKELKISPRFYKRK</sequence>
<comment type="caution">
    <text evidence="1">The sequence shown here is derived from an EMBL/GenBank/DDBJ whole genome shotgun (WGS) entry which is preliminary data.</text>
</comment>
<dbReference type="EMBL" id="LAZR01011974">
    <property type="protein sequence ID" value="KKM49757.1"/>
    <property type="molecule type" value="Genomic_DNA"/>
</dbReference>
<gene>
    <name evidence="1" type="ORF">LCGC14_1556670</name>
</gene>
<organism evidence="1">
    <name type="scientific">marine sediment metagenome</name>
    <dbReference type="NCBI Taxonomy" id="412755"/>
    <lineage>
        <taxon>unclassified sequences</taxon>
        <taxon>metagenomes</taxon>
        <taxon>ecological metagenomes</taxon>
    </lineage>
</organism>
<accession>A0A0F9LPM2</accession>
<proteinExistence type="predicted"/>
<name>A0A0F9LPM2_9ZZZZ</name>
<evidence type="ECO:0000313" key="1">
    <source>
        <dbReference type="EMBL" id="KKM49757.1"/>
    </source>
</evidence>
<protein>
    <submittedName>
        <fullName evidence="1">Uncharacterized protein</fullName>
    </submittedName>
</protein>
<reference evidence="1" key="1">
    <citation type="journal article" date="2015" name="Nature">
        <title>Complex archaea that bridge the gap between prokaryotes and eukaryotes.</title>
        <authorList>
            <person name="Spang A."/>
            <person name="Saw J.H."/>
            <person name="Jorgensen S.L."/>
            <person name="Zaremba-Niedzwiedzka K."/>
            <person name="Martijn J."/>
            <person name="Lind A.E."/>
            <person name="van Eijk R."/>
            <person name="Schleper C."/>
            <person name="Guy L."/>
            <person name="Ettema T.J."/>
        </authorList>
    </citation>
    <scope>NUCLEOTIDE SEQUENCE</scope>
</reference>